<proteinExistence type="predicted"/>
<dbReference type="SUPFAM" id="SSF55961">
    <property type="entry name" value="Bet v1-like"/>
    <property type="match status" value="1"/>
</dbReference>
<sequence>MEIEQSFTVAYPLDDVWTSFHDTSGIVACLPGASLTAPPENGALKLAMTVKLGPIVASFAGDGEMTLDETGRRGSVSGGGVDRKSASRVKGVAAFALHAMSPAETRVDVKVDYTIAGTLAQFSRGGIVKELATRLTDAFAQNLKAKLDARQHAVGQNEAQSEVQGKALNEAQNEAPDATTPSPTTLKQAHVEDTLSARTSGDTETRTMQAADTPNASTTGAMSTMSAMGTTAASAPSIRAATPSAEPPVSAPLDLGNLFWKMLWSRIRGWLRPGVSSR</sequence>
<keyword evidence="3" id="KW-1185">Reference proteome</keyword>
<feature type="region of interest" description="Disordered" evidence="1">
    <location>
        <begin position="171"/>
        <end position="220"/>
    </location>
</feature>
<name>A0ABX8US64_9BURK</name>
<dbReference type="Gene3D" id="3.30.530.20">
    <property type="match status" value="1"/>
</dbReference>
<dbReference type="PANTHER" id="PTHR38588:SF1">
    <property type="entry name" value="BLL0334 PROTEIN"/>
    <property type="match status" value="1"/>
</dbReference>
<dbReference type="Proteomes" id="UP000826462">
    <property type="component" value="Chromosome 2"/>
</dbReference>
<reference evidence="2 3" key="1">
    <citation type="submission" date="2021-07" db="EMBL/GenBank/DDBJ databases">
        <title>Paraburkholderia edwinii protects Aspergillus sp. from phenazines by acting as a toxin sponge.</title>
        <authorList>
            <person name="Dahlstrom K.M."/>
            <person name="Newman D.K."/>
        </authorList>
    </citation>
    <scope>NUCLEOTIDE SEQUENCE [LARGE SCALE GENOMIC DNA]</scope>
    <source>
        <strain evidence="2 3">Pe01</strain>
    </source>
</reference>
<evidence type="ECO:0000313" key="2">
    <source>
        <dbReference type="EMBL" id="QYD71152.1"/>
    </source>
</evidence>
<dbReference type="PANTHER" id="PTHR38588">
    <property type="entry name" value="BLL0334 PROTEIN"/>
    <property type="match status" value="1"/>
</dbReference>
<protein>
    <submittedName>
        <fullName evidence="2">SRPBCC family protein</fullName>
    </submittedName>
</protein>
<accession>A0ABX8US64</accession>
<dbReference type="RefSeq" id="WP_219800585.1">
    <property type="nucleotide sequence ID" value="NZ_CP080096.1"/>
</dbReference>
<organism evidence="2 3">
    <name type="scientific">Paraburkholderia edwinii</name>
    <dbReference type="NCBI Taxonomy" id="2861782"/>
    <lineage>
        <taxon>Bacteria</taxon>
        <taxon>Pseudomonadati</taxon>
        <taxon>Pseudomonadota</taxon>
        <taxon>Betaproteobacteria</taxon>
        <taxon>Burkholderiales</taxon>
        <taxon>Burkholderiaceae</taxon>
        <taxon>Paraburkholderia</taxon>
    </lineage>
</organism>
<dbReference type="InterPro" id="IPR023393">
    <property type="entry name" value="START-like_dom_sf"/>
</dbReference>
<feature type="compositionally biased region" description="Polar residues" evidence="1">
    <location>
        <begin position="206"/>
        <end position="215"/>
    </location>
</feature>
<gene>
    <name evidence="2" type="ORF">KZJ38_29320</name>
</gene>
<dbReference type="CDD" id="cd07823">
    <property type="entry name" value="SRPBCC_5"/>
    <property type="match status" value="1"/>
</dbReference>
<evidence type="ECO:0000313" key="3">
    <source>
        <dbReference type="Proteomes" id="UP000826462"/>
    </source>
</evidence>
<feature type="compositionally biased region" description="Basic and acidic residues" evidence="1">
    <location>
        <begin position="189"/>
        <end position="205"/>
    </location>
</feature>
<evidence type="ECO:0000256" key="1">
    <source>
        <dbReference type="SAM" id="MobiDB-lite"/>
    </source>
</evidence>
<dbReference type="InterPro" id="IPR010419">
    <property type="entry name" value="CO_DH_gsu"/>
</dbReference>
<dbReference type="EMBL" id="CP080096">
    <property type="protein sequence ID" value="QYD71152.1"/>
    <property type="molecule type" value="Genomic_DNA"/>
</dbReference>
<dbReference type="Pfam" id="PF06240">
    <property type="entry name" value="COXG"/>
    <property type="match status" value="1"/>
</dbReference>